<name>I4YFZ6_WALMC</name>
<dbReference type="InterPro" id="IPR005579">
    <property type="entry name" value="Cgr1-like"/>
</dbReference>
<dbReference type="KEGG" id="wse:WALSEDRAFT_67775"/>
<dbReference type="FunCoup" id="I4YFZ6">
    <property type="interactions" value="6"/>
</dbReference>
<accession>I4YFZ6</accession>
<evidence type="ECO:0000313" key="11">
    <source>
        <dbReference type="Proteomes" id="UP000005242"/>
    </source>
</evidence>
<gene>
    <name evidence="10" type="ORF">WALSEDRAFT_67775</name>
</gene>
<dbReference type="OMA" id="QEHTHKI"/>
<dbReference type="GeneID" id="18475297"/>
<evidence type="ECO:0000256" key="5">
    <source>
        <dbReference type="ARBA" id="ARBA00022552"/>
    </source>
</evidence>
<evidence type="ECO:0000256" key="7">
    <source>
        <dbReference type="ARBA" id="ARBA00023242"/>
    </source>
</evidence>
<keyword evidence="6" id="KW-0175">Coiled coil</keyword>
<evidence type="ECO:0000256" key="1">
    <source>
        <dbReference type="ARBA" id="ARBA00004090"/>
    </source>
</evidence>
<proteinExistence type="inferred from homology"/>
<dbReference type="RefSeq" id="XP_006956937.1">
    <property type="nucleotide sequence ID" value="XM_006956875.1"/>
</dbReference>
<protein>
    <recommendedName>
        <fullName evidence="8">rRNA-processing protein</fullName>
    </recommendedName>
</protein>
<comment type="function">
    <text evidence="1 8">Involved in nucleolar integrity and required for processing of the pre-rRNA for the 60S ribosome subunit.</text>
</comment>
<keyword evidence="4 8" id="KW-0690">Ribosome biogenesis</keyword>
<dbReference type="Proteomes" id="UP000005242">
    <property type="component" value="Unassembled WGS sequence"/>
</dbReference>
<comment type="similarity">
    <text evidence="3 8">Belongs to the CGR1 family.</text>
</comment>
<dbReference type="Pfam" id="PF03879">
    <property type="entry name" value="Cgr1"/>
    <property type="match status" value="1"/>
</dbReference>
<dbReference type="GO" id="GO:0005730">
    <property type="term" value="C:nucleolus"/>
    <property type="evidence" value="ECO:0007669"/>
    <property type="project" value="UniProtKB-SubCell"/>
</dbReference>
<evidence type="ECO:0000256" key="3">
    <source>
        <dbReference type="ARBA" id="ARBA00007869"/>
    </source>
</evidence>
<evidence type="ECO:0000256" key="8">
    <source>
        <dbReference type="RuleBase" id="RU363084"/>
    </source>
</evidence>
<evidence type="ECO:0000256" key="6">
    <source>
        <dbReference type="ARBA" id="ARBA00023054"/>
    </source>
</evidence>
<dbReference type="EMBL" id="JH668226">
    <property type="protein sequence ID" value="EIM22888.1"/>
    <property type="molecule type" value="Genomic_DNA"/>
</dbReference>
<feature type="compositionally biased region" description="Basic and acidic residues" evidence="9">
    <location>
        <begin position="20"/>
        <end position="29"/>
    </location>
</feature>
<evidence type="ECO:0000256" key="9">
    <source>
        <dbReference type="SAM" id="MobiDB-lite"/>
    </source>
</evidence>
<feature type="compositionally biased region" description="Basic and acidic residues" evidence="9">
    <location>
        <begin position="41"/>
        <end position="99"/>
    </location>
</feature>
<feature type="region of interest" description="Disordered" evidence="9">
    <location>
        <begin position="1"/>
        <end position="116"/>
    </location>
</feature>
<dbReference type="HOGENOM" id="CLU_2098721_0_0_1"/>
<evidence type="ECO:0000256" key="4">
    <source>
        <dbReference type="ARBA" id="ARBA00022517"/>
    </source>
</evidence>
<keyword evidence="11" id="KW-1185">Reference proteome</keyword>
<keyword evidence="5 8" id="KW-0698">rRNA processing</keyword>
<evidence type="ECO:0000256" key="2">
    <source>
        <dbReference type="ARBA" id="ARBA00004604"/>
    </source>
</evidence>
<reference evidence="10 11" key="1">
    <citation type="journal article" date="2012" name="Fungal Genet. Biol.">
        <title>The genome of the xerotolerant mold Wallemia sebi reveals adaptations to osmotic stress and suggests cryptic sexual reproduction.</title>
        <authorList>
            <person name="Padamsee M."/>
            <person name="Kumar T.K.A."/>
            <person name="Riley R."/>
            <person name="Binder M."/>
            <person name="Boyd A."/>
            <person name="Calvo A.M."/>
            <person name="Furukawa K."/>
            <person name="Hesse C."/>
            <person name="Hohmann S."/>
            <person name="James T.Y."/>
            <person name="LaButti K."/>
            <person name="Lapidus A."/>
            <person name="Lindquist E."/>
            <person name="Lucas S."/>
            <person name="Miller K."/>
            <person name="Shantappa S."/>
            <person name="Grigoriev I.V."/>
            <person name="Hibbett D.S."/>
            <person name="McLaughlin D.J."/>
            <person name="Spatafora J.W."/>
            <person name="Aime M.C."/>
        </authorList>
    </citation>
    <scope>NUCLEOTIDE SEQUENCE [LARGE SCALE GENOMIC DNA]</scope>
    <source>
        <strain evidence="11">ATCC MYA-4683 / CBS 633.66</strain>
    </source>
</reference>
<sequence length="116" mass="13810">MSSSEEKQTTRMISTLNAINKDKKSDPFHRNHMPPNTRSSFNDRKARDDRLKEMKAREKEMKSETETSRKEHTAKILERRKIKEEKERLAAVKSKADERRRKKQKKREGRSGKVNQ</sequence>
<evidence type="ECO:0000313" key="10">
    <source>
        <dbReference type="EMBL" id="EIM22888.1"/>
    </source>
</evidence>
<dbReference type="GO" id="GO:0006364">
    <property type="term" value="P:rRNA processing"/>
    <property type="evidence" value="ECO:0007669"/>
    <property type="project" value="UniProtKB-UniRule"/>
</dbReference>
<dbReference type="AlphaFoldDB" id="I4YFZ6"/>
<organism evidence="10 11">
    <name type="scientific">Wallemia mellicola (strain ATCC MYA-4683 / CBS 633.66)</name>
    <name type="common">Wallemia sebi (CBS 633.66)</name>
    <dbReference type="NCBI Taxonomy" id="671144"/>
    <lineage>
        <taxon>Eukaryota</taxon>
        <taxon>Fungi</taxon>
        <taxon>Dikarya</taxon>
        <taxon>Basidiomycota</taxon>
        <taxon>Wallemiomycotina</taxon>
        <taxon>Wallemiomycetes</taxon>
        <taxon>Wallemiales</taxon>
        <taxon>Wallemiaceae</taxon>
        <taxon>Wallemia</taxon>
    </lineage>
</organism>
<dbReference type="InParanoid" id="I4YFZ6"/>
<comment type="subcellular location">
    <subcellularLocation>
        <location evidence="2 8">Nucleus</location>
        <location evidence="2 8">Nucleolus</location>
    </subcellularLocation>
</comment>
<keyword evidence="7 8" id="KW-0539">Nucleus</keyword>